<evidence type="ECO:0000313" key="1">
    <source>
        <dbReference type="EMBL" id="VAW37916.1"/>
    </source>
</evidence>
<name>A0A3B0W034_9ZZZZ</name>
<dbReference type="EMBL" id="UOEU01000686">
    <property type="protein sequence ID" value="VAW37916.1"/>
    <property type="molecule type" value="Genomic_DNA"/>
</dbReference>
<sequence length="38" mass="4516">RNPPNRKEREGRKGEKVKNLCDFCGKLWDLSVNQEKNE</sequence>
<dbReference type="AlphaFoldDB" id="A0A3B0W034"/>
<proteinExistence type="predicted"/>
<reference evidence="1" key="1">
    <citation type="submission" date="2018-06" db="EMBL/GenBank/DDBJ databases">
        <authorList>
            <person name="Zhirakovskaya E."/>
        </authorList>
    </citation>
    <scope>NUCLEOTIDE SEQUENCE</scope>
</reference>
<feature type="non-terminal residue" evidence="1">
    <location>
        <position position="1"/>
    </location>
</feature>
<protein>
    <submittedName>
        <fullName evidence="1">Uncharacterized protein</fullName>
    </submittedName>
</protein>
<accession>A0A3B0W034</accession>
<gene>
    <name evidence="1" type="ORF">MNBD_CHLOROFLEXI01-1648</name>
</gene>
<organism evidence="1">
    <name type="scientific">hydrothermal vent metagenome</name>
    <dbReference type="NCBI Taxonomy" id="652676"/>
    <lineage>
        <taxon>unclassified sequences</taxon>
        <taxon>metagenomes</taxon>
        <taxon>ecological metagenomes</taxon>
    </lineage>
</organism>